<feature type="domain" description="Glycosyl-hydrolase 97 catalytic" evidence="6">
    <location>
        <begin position="299"/>
        <end position="452"/>
    </location>
</feature>
<comment type="cofactor">
    <cofactor evidence="1">
        <name>Ca(2+)</name>
        <dbReference type="ChEBI" id="CHEBI:29108"/>
    </cofactor>
</comment>
<dbReference type="InterPro" id="IPR052720">
    <property type="entry name" value="Glycosyl_hydrolase_97"/>
</dbReference>
<feature type="domain" description="Glycosyl-hydrolase 97 N-terminal" evidence="7">
    <location>
        <begin position="22"/>
        <end position="281"/>
    </location>
</feature>
<keyword evidence="5" id="KW-0326">Glycosidase</keyword>
<dbReference type="InterPro" id="IPR013785">
    <property type="entry name" value="Aldolase_TIM"/>
</dbReference>
<dbReference type="Gene3D" id="2.60.40.1180">
    <property type="entry name" value="Golgi alpha-mannosidase II"/>
    <property type="match status" value="1"/>
</dbReference>
<dbReference type="Pfam" id="PF14508">
    <property type="entry name" value="GH97_N"/>
    <property type="match status" value="1"/>
</dbReference>
<dbReference type="Gene3D" id="2.70.98.10">
    <property type="match status" value="1"/>
</dbReference>
<dbReference type="InterPro" id="IPR017853">
    <property type="entry name" value="GH"/>
</dbReference>
<dbReference type="Pfam" id="PF10566">
    <property type="entry name" value="Glyco_hydro_97"/>
    <property type="match status" value="1"/>
</dbReference>
<dbReference type="InterPro" id="IPR014718">
    <property type="entry name" value="GH-type_carb-bd"/>
</dbReference>
<dbReference type="InterPro" id="IPR029486">
    <property type="entry name" value="GH97_N"/>
</dbReference>
<dbReference type="InterPro" id="IPR029483">
    <property type="entry name" value="GH97_C"/>
</dbReference>
<dbReference type="GO" id="GO:0016798">
    <property type="term" value="F:hydrolase activity, acting on glycosyl bonds"/>
    <property type="evidence" value="ECO:0007669"/>
    <property type="project" value="UniProtKB-KW"/>
</dbReference>
<dbReference type="Proteomes" id="UP000199354">
    <property type="component" value="Unassembled WGS sequence"/>
</dbReference>
<evidence type="ECO:0000256" key="2">
    <source>
        <dbReference type="ARBA" id="ARBA00011245"/>
    </source>
</evidence>
<dbReference type="InterPro" id="IPR019563">
    <property type="entry name" value="GH97_catalytic"/>
</dbReference>
<dbReference type="PANTHER" id="PTHR35803">
    <property type="entry name" value="GLUCAN 1,4-ALPHA-GLUCOSIDASE SUSB-RELATED"/>
    <property type="match status" value="1"/>
</dbReference>
<comment type="subunit">
    <text evidence="2">Monomer.</text>
</comment>
<keyword evidence="3 9" id="KW-0378">Hydrolase</keyword>
<evidence type="ECO:0000313" key="9">
    <source>
        <dbReference type="EMBL" id="SCY49380.1"/>
    </source>
</evidence>
<evidence type="ECO:0000259" key="8">
    <source>
        <dbReference type="Pfam" id="PF14509"/>
    </source>
</evidence>
<dbReference type="STRING" id="490189.SAMN02927903_01530"/>
<proteinExistence type="predicted"/>
<evidence type="ECO:0000259" key="7">
    <source>
        <dbReference type="Pfam" id="PF14508"/>
    </source>
</evidence>
<keyword evidence="4" id="KW-0106">Calcium</keyword>
<dbReference type="InterPro" id="IPR013780">
    <property type="entry name" value="Glyco_hydro_b"/>
</dbReference>
<gene>
    <name evidence="9" type="ORF">SAMN02927903_01530</name>
</gene>
<sequence>MILLLCFTVALGAEKTFNMQNANGHLRLQATLSNGTLYFSLAHQKKVVIDRVALGLTREDSDFSQGLSVAHFSGPANHSESYSMPQGKRRQIDYAANEYVLSVQNAQGQPMDIVFRLSEDGIGFRYRFPNTTSDLKKITHESTSFKFATGTRAWLQPMSKAKTGWESTNPSYEEPYSMDVDLSHPSPIGQGWIFPALFRSGNTWLALTEAAIDETHCASRLIYDTTSGAMRLAYPQPEEVFTGGGLEPVSKLPWQSPWRLIAVGSLKTLTESTLGTDLARPSVIAQTDFIKGGMASWSWILGKDESVNYDTSKSYIDYASKMQWPYCLIDADWDRRIGFEKMHELVEYGRARNVKLLVWYNSAGAWNTTPYTPKHELLTEESRDKVFSRLVDMGIAGVKIDFFGGDGQSMIAYYEDMLQSAAKHKLLVNFHGATLPRGWQRTYPNLMTVEAVKGQEFITFFQEVADAQPAHCAMLPFARNLFDPMDFTPMVLDRIPNINRRTTQGFELALPTLFLSGIQHLAESPEGMAKMPKFVIDYLKDVPVNWDESRFLDGHPGKFIVMARRSGNTWFITGINGENAPRELVLDLSFWEKANGILIGDGANGFEQSTVQATKKVAVKLKPYGGFVMKF</sequence>
<organism evidence="9 10">
    <name type="scientific">Flavobacterium caeni</name>
    <dbReference type="NCBI Taxonomy" id="490189"/>
    <lineage>
        <taxon>Bacteria</taxon>
        <taxon>Pseudomonadati</taxon>
        <taxon>Bacteroidota</taxon>
        <taxon>Flavobacteriia</taxon>
        <taxon>Flavobacteriales</taxon>
        <taxon>Flavobacteriaceae</taxon>
        <taxon>Flavobacterium</taxon>
    </lineage>
</organism>
<reference evidence="9 10" key="1">
    <citation type="submission" date="2016-10" db="EMBL/GenBank/DDBJ databases">
        <authorList>
            <person name="de Groot N.N."/>
        </authorList>
    </citation>
    <scope>NUCLEOTIDE SEQUENCE [LARGE SCALE GENOMIC DNA]</scope>
    <source>
        <strain evidence="9 10">CGMCC 1.7031</strain>
    </source>
</reference>
<dbReference type="GO" id="GO:0030246">
    <property type="term" value="F:carbohydrate binding"/>
    <property type="evidence" value="ECO:0007669"/>
    <property type="project" value="InterPro"/>
</dbReference>
<evidence type="ECO:0000256" key="1">
    <source>
        <dbReference type="ARBA" id="ARBA00001913"/>
    </source>
</evidence>
<dbReference type="AlphaFoldDB" id="A0A1G5GDR0"/>
<feature type="domain" description="Glycosyl-hydrolase 97 C-terminal oligomerisation" evidence="8">
    <location>
        <begin position="545"/>
        <end position="631"/>
    </location>
</feature>
<dbReference type="Gene3D" id="3.20.20.70">
    <property type="entry name" value="Aldolase class I"/>
    <property type="match status" value="1"/>
</dbReference>
<evidence type="ECO:0000259" key="6">
    <source>
        <dbReference type="Pfam" id="PF10566"/>
    </source>
</evidence>
<keyword evidence="10" id="KW-1185">Reference proteome</keyword>
<dbReference type="PANTHER" id="PTHR35803:SF2">
    <property type="entry name" value="RETAINING ALPHA-GALACTOSIDASE"/>
    <property type="match status" value="1"/>
</dbReference>
<dbReference type="Pfam" id="PF14509">
    <property type="entry name" value="GH97_C"/>
    <property type="match status" value="1"/>
</dbReference>
<evidence type="ECO:0000256" key="5">
    <source>
        <dbReference type="ARBA" id="ARBA00023295"/>
    </source>
</evidence>
<accession>A0A1G5GDR0</accession>
<name>A0A1G5GDR0_9FLAO</name>
<evidence type="ECO:0000256" key="3">
    <source>
        <dbReference type="ARBA" id="ARBA00022801"/>
    </source>
</evidence>
<protein>
    <submittedName>
        <fullName evidence="9">Glycosyl-hydrolase 97 C-terminal, oligomerisation</fullName>
    </submittedName>
</protein>
<evidence type="ECO:0000313" key="10">
    <source>
        <dbReference type="Proteomes" id="UP000199354"/>
    </source>
</evidence>
<evidence type="ECO:0000256" key="4">
    <source>
        <dbReference type="ARBA" id="ARBA00022837"/>
    </source>
</evidence>
<dbReference type="EMBL" id="FMVF01000006">
    <property type="protein sequence ID" value="SCY49380.1"/>
    <property type="molecule type" value="Genomic_DNA"/>
</dbReference>
<dbReference type="SUPFAM" id="SSF51445">
    <property type="entry name" value="(Trans)glycosidases"/>
    <property type="match status" value="1"/>
</dbReference>